<dbReference type="STRING" id="34506.A0A090MXK0"/>
<evidence type="ECO:0000256" key="2">
    <source>
        <dbReference type="ARBA" id="ARBA00022692"/>
    </source>
</evidence>
<dbReference type="WormBase" id="SRAE_2000024600">
    <property type="protein sequence ID" value="SRP00943"/>
    <property type="gene ID" value="WBGene00260439"/>
</dbReference>
<organism evidence="7">
    <name type="scientific">Strongyloides ratti</name>
    <name type="common">Parasitic roundworm</name>
    <dbReference type="NCBI Taxonomy" id="34506"/>
    <lineage>
        <taxon>Eukaryota</taxon>
        <taxon>Metazoa</taxon>
        <taxon>Ecdysozoa</taxon>
        <taxon>Nematoda</taxon>
        <taxon>Chromadorea</taxon>
        <taxon>Rhabditida</taxon>
        <taxon>Tylenchina</taxon>
        <taxon>Panagrolaimomorpha</taxon>
        <taxon>Strongyloidoidea</taxon>
        <taxon>Strongyloididae</taxon>
        <taxon>Strongyloides</taxon>
    </lineage>
</organism>
<evidence type="ECO:0000313" key="10">
    <source>
        <dbReference type="WormBase" id="SRAE_2000024600"/>
    </source>
</evidence>
<evidence type="ECO:0000313" key="7">
    <source>
        <dbReference type="EMBL" id="CEF65569.1"/>
    </source>
</evidence>
<dbReference type="EMBL" id="LN609529">
    <property type="protein sequence ID" value="CEF65569.1"/>
    <property type="molecule type" value="Genomic_DNA"/>
</dbReference>
<evidence type="ECO:0000256" key="4">
    <source>
        <dbReference type="ARBA" id="ARBA00023136"/>
    </source>
</evidence>
<evidence type="ECO:0000259" key="6">
    <source>
        <dbReference type="Pfam" id="PF01094"/>
    </source>
</evidence>
<dbReference type="eggNOG" id="KOG1023">
    <property type="taxonomic scope" value="Eukaryota"/>
</dbReference>
<name>A0A090MXK0_STRRB</name>
<dbReference type="OrthoDB" id="302535at2759"/>
<dbReference type="InterPro" id="IPR001828">
    <property type="entry name" value="ANF_lig-bd_rcpt"/>
</dbReference>
<evidence type="ECO:0000256" key="1">
    <source>
        <dbReference type="ARBA" id="ARBA00004370"/>
    </source>
</evidence>
<dbReference type="GO" id="GO:0017046">
    <property type="term" value="F:peptide hormone binding"/>
    <property type="evidence" value="ECO:0007669"/>
    <property type="project" value="TreeGrafter"/>
</dbReference>
<dbReference type="WBParaSite" id="SRAE_2000024600.1">
    <property type="protein sequence ID" value="SRAE_2000024600.1"/>
    <property type="gene ID" value="WBGene00260439"/>
</dbReference>
<dbReference type="GO" id="GO:0016020">
    <property type="term" value="C:membrane"/>
    <property type="evidence" value="ECO:0007669"/>
    <property type="project" value="UniProtKB-SubCell"/>
</dbReference>
<comment type="subcellular location">
    <subcellularLocation>
        <location evidence="1">Membrane</location>
    </subcellularLocation>
</comment>
<dbReference type="RefSeq" id="XP_024504769.1">
    <property type="nucleotide sequence ID" value="XM_024651054.1"/>
</dbReference>
<dbReference type="InterPro" id="IPR028082">
    <property type="entry name" value="Peripla_BP_I"/>
</dbReference>
<evidence type="ECO:0000313" key="9">
    <source>
        <dbReference type="WBParaSite" id="SRAE_2000024600.1"/>
    </source>
</evidence>
<dbReference type="Proteomes" id="UP000035682">
    <property type="component" value="Unplaced"/>
</dbReference>
<reference evidence="7 8" key="1">
    <citation type="submission" date="2014-09" db="EMBL/GenBank/DDBJ databases">
        <authorList>
            <person name="Martin A.A."/>
        </authorList>
    </citation>
    <scope>NUCLEOTIDE SEQUENCE</scope>
    <source>
        <strain evidence="8">ED321</strain>
        <strain evidence="7">ED321 Heterogonic</strain>
    </source>
</reference>
<keyword evidence="8" id="KW-1185">Reference proteome</keyword>
<sequence>MINNESRNYIDKIDHEKLFPLRAALFLPKAFKNSNKNLLATIESVMPILDIAIIDAHKKYLSKWTKKRYWMKVKAFPISECEDQKTAAWSALKALEWATIENLHASFGPSCDYALATINRILSFYEVPMFSNAGFTEFFHDKNLSYLTRIGIIMEKIENLIGDLSQMYNWKKLQLHYQKNFWHTELLENSFCKIIMNDIYGRYSGKMNVQYSILTKSNYRDYLKANVGVEYGILLVCIFIFTLFVKNYCYGPNIEYLEKKIHNGREEFLDLLENKYIFSELMDNSKKSTNLWNNIKENFKINDKHDNVYKMEKSITHNTYHIDKEDKIIERHHKKKNRKKRGSNKNISKFKNDYETEPFFVLIPLPEKANEAPECKYRNPFNLDLLSVRPVVEEAIEEIQNKIFANRNIRIIPFFNDTKCSDAIGPNFAVELYKQEKLDCIIGYAFVYSLATISRLSTLWKDGIPIISPIGLTSNLDNKTEYKYLTRITGSYKGVGSATSKIMKTINITNVLFLLHEPRLVRTQDIPYSECFHIIGSLIYELVNNNDFVKKQDSYDVIDETLHNTTVYKEKLKKLSVKGNGMF</sequence>
<dbReference type="CTD" id="36377933"/>
<evidence type="ECO:0000256" key="5">
    <source>
        <dbReference type="SAM" id="Phobius"/>
    </source>
</evidence>
<keyword evidence="4 5" id="KW-0472">Membrane</keyword>
<dbReference type="GeneID" id="36377933"/>
<keyword evidence="2 5" id="KW-0812">Transmembrane</keyword>
<keyword evidence="3 5" id="KW-1133">Transmembrane helix</keyword>
<protein>
    <submittedName>
        <fullName evidence="7">Extracellular ligand-binding receptor domain and Periplasmic binding protein-like I domain-containing protein</fullName>
    </submittedName>
</protein>
<proteinExistence type="predicted"/>
<dbReference type="GO" id="GO:0007165">
    <property type="term" value="P:signal transduction"/>
    <property type="evidence" value="ECO:0007669"/>
    <property type="project" value="TreeGrafter"/>
</dbReference>
<feature type="transmembrane region" description="Helical" evidence="5">
    <location>
        <begin position="225"/>
        <end position="245"/>
    </location>
</feature>
<dbReference type="Gene3D" id="3.40.50.2300">
    <property type="match status" value="2"/>
</dbReference>
<evidence type="ECO:0000313" key="8">
    <source>
        <dbReference type="Proteomes" id="UP000035682"/>
    </source>
</evidence>
<dbReference type="AlphaFoldDB" id="A0A090MXK0"/>
<evidence type="ECO:0000256" key="3">
    <source>
        <dbReference type="ARBA" id="ARBA00022989"/>
    </source>
</evidence>
<gene>
    <name evidence="7 9 10" type="ORF">SRAE_2000024600</name>
</gene>
<accession>A0A090MXK0</accession>
<dbReference type="SUPFAM" id="SSF53822">
    <property type="entry name" value="Periplasmic binding protein-like I"/>
    <property type="match status" value="2"/>
</dbReference>
<dbReference type="PANTHER" id="PTHR44755">
    <property type="entry name" value="NATRIURETIC PEPTIDE RECEPTOR 3-RELATED"/>
    <property type="match status" value="1"/>
</dbReference>
<reference evidence="9" key="2">
    <citation type="submission" date="2020-12" db="UniProtKB">
        <authorList>
            <consortium name="WormBaseParasite"/>
        </authorList>
    </citation>
    <scope>IDENTIFICATION</scope>
</reference>
<dbReference type="InterPro" id="IPR052612">
    <property type="entry name" value="ANP_Clearance_Receptor"/>
</dbReference>
<keyword evidence="7" id="KW-0675">Receptor</keyword>
<feature type="domain" description="Receptor ligand binding region" evidence="6">
    <location>
        <begin position="389"/>
        <end position="514"/>
    </location>
</feature>
<dbReference type="PANTHER" id="PTHR44755:SF10">
    <property type="entry name" value="RECEPTOR LIGAND BINDING REGION DOMAIN-CONTAINING PROTEIN"/>
    <property type="match status" value="1"/>
</dbReference>
<dbReference type="Pfam" id="PF01094">
    <property type="entry name" value="ANF_receptor"/>
    <property type="match status" value="1"/>
</dbReference>
<dbReference type="GO" id="GO:0038023">
    <property type="term" value="F:signaling receptor activity"/>
    <property type="evidence" value="ECO:0007669"/>
    <property type="project" value="TreeGrafter"/>
</dbReference>